<keyword evidence="12" id="KW-0902">Two-component regulatory system</keyword>
<evidence type="ECO:0000256" key="1">
    <source>
        <dbReference type="ARBA" id="ARBA00000085"/>
    </source>
</evidence>
<keyword evidence="7 14" id="KW-0812">Transmembrane</keyword>
<evidence type="ECO:0000256" key="8">
    <source>
        <dbReference type="ARBA" id="ARBA00022741"/>
    </source>
</evidence>
<dbReference type="FunFam" id="3.30.565.10:FF:000006">
    <property type="entry name" value="Sensor histidine kinase WalK"/>
    <property type="match status" value="1"/>
</dbReference>
<dbReference type="InterPro" id="IPR000014">
    <property type="entry name" value="PAS"/>
</dbReference>
<feature type="transmembrane region" description="Helical" evidence="14">
    <location>
        <begin position="376"/>
        <end position="396"/>
    </location>
</feature>
<dbReference type="PROSITE" id="PS50110">
    <property type="entry name" value="RESPONSE_REGULATORY"/>
    <property type="match status" value="1"/>
</dbReference>
<feature type="modified residue" description="4-aspartylphosphate" evidence="13">
    <location>
        <position position="887"/>
    </location>
</feature>
<dbReference type="SUPFAM" id="SSF55785">
    <property type="entry name" value="PYP-like sensor domain (PAS domain)"/>
    <property type="match status" value="1"/>
</dbReference>
<feature type="domain" description="Response regulatory" evidence="16">
    <location>
        <begin position="839"/>
        <end position="953"/>
    </location>
</feature>
<proteinExistence type="predicted"/>
<dbReference type="InterPro" id="IPR013655">
    <property type="entry name" value="PAS_fold_3"/>
</dbReference>
<evidence type="ECO:0000259" key="15">
    <source>
        <dbReference type="PROSITE" id="PS50109"/>
    </source>
</evidence>
<evidence type="ECO:0000256" key="9">
    <source>
        <dbReference type="ARBA" id="ARBA00022777"/>
    </source>
</evidence>
<dbReference type="Pfam" id="PF08447">
    <property type="entry name" value="PAS_3"/>
    <property type="match status" value="1"/>
</dbReference>
<dbReference type="InterPro" id="IPR029151">
    <property type="entry name" value="Sensor-like_sf"/>
</dbReference>
<dbReference type="PROSITE" id="PS50113">
    <property type="entry name" value="PAC"/>
    <property type="match status" value="1"/>
</dbReference>
<keyword evidence="8" id="KW-0547">Nucleotide-binding</keyword>
<evidence type="ECO:0000313" key="19">
    <source>
        <dbReference type="Proteomes" id="UP000282800"/>
    </source>
</evidence>
<keyword evidence="6" id="KW-0808">Transferase</keyword>
<dbReference type="SUPFAM" id="SSF103190">
    <property type="entry name" value="Sensory domain-like"/>
    <property type="match status" value="1"/>
</dbReference>
<reference evidence="18 19" key="1">
    <citation type="submission" date="2019-01" db="EMBL/GenBank/DDBJ databases">
        <title>High-quality draft genome of. Pseudomonas songnenensis str. L103, a full-fledged denitrifier isolated from 100 meters deep aquifer in a heavily nitrogen fertilized agricultural area.</title>
        <authorList>
            <person name="Liu M."/>
            <person name="Liu B."/>
        </authorList>
    </citation>
    <scope>NUCLEOTIDE SEQUENCE [LARGE SCALE GENOMIC DNA]</scope>
    <source>
        <strain evidence="18 19">L103</strain>
    </source>
</reference>
<evidence type="ECO:0000256" key="14">
    <source>
        <dbReference type="SAM" id="Phobius"/>
    </source>
</evidence>
<evidence type="ECO:0000256" key="11">
    <source>
        <dbReference type="ARBA" id="ARBA00022989"/>
    </source>
</evidence>
<evidence type="ECO:0000256" key="7">
    <source>
        <dbReference type="ARBA" id="ARBA00022692"/>
    </source>
</evidence>
<sequence>MRSKTFLGLRKWIWRAFVQSALIPLVLVEMVLIAVYLLSNNAIRDAQIEYLRQSAVEDLEASANQEARVVVEQLVQVRAQAETYRNLTTRALLDESTPALPKLALSDNGVRYTPADDGGAAVFYANSTAAEQQDLQKVAKLSVLEPLMKEIERNNLLVDSVYFNSWDSLNHIYPWFLTPDQYPHDMVIPNYNFYYLADATHNPERKVVWTDVYVDPAGHGWMMSAIAPVYRGDFLEGVVGVDITVGGILEQIGQLQVPWNGYAMLVGADLNILALPEPGEADFGLDELTEHSYDDAVRREIFKPEDFRLDRNPQTVALAKAIDARSSGVESVVLNGRTHLVAWSVIEPTGWRLLTVVDEADVFSRTNALASRYQQIGYLLIGGLVLFYLAFFAYMWTRARRLSQQLLAPIAGISQMMDQIGQGNWLPARVTSDIRELDQMAGHASLVGMQLENSEAQRLRTHERLELVLESATESLWEINYQTGMTRLRGRFCQRFGLSSEVIALEDFFLRVHPDDVERVRQAHVDMANGTDDSYSGEFRFAGRDGEYHWLLSRGRVLERDPVTRKAALVAGTHVDIDGLKRIEAELRQAILDAQVANQAKSRFISSMSHELRTPLNAIQGFAQLMRMKQDVRPDGNADFLDEILRASRHLNQLVGDILDWSGTQLQSTSVELQMVNVSKLMQESAELVRAEVAERGLQLNVDLPESTLQVRADPRRLRQVLLNLLSNAIKYNEPAGLVTLSYQVATGYIRLLVEDTGLGIASDQQSRVFEPFQRLGRENTMIQGTGIGLALCQELATLMRGRMGLHSEPGIGSSFWIELPLLGNEASLEPVVRQELPRVFYVEDNPASQFLVRTALADIASVEVASNGVSALQQILAAPPDLVLLDLKLPEMNGEELLSRLRRDVRCQGVPVVVLSAVTGAEALRAASLDCQGLLRKPLDMQELRGLIEALLAEVAQGVV</sequence>
<dbReference type="PRINTS" id="PR00344">
    <property type="entry name" value="BCTRLSENSOR"/>
</dbReference>
<comment type="caution">
    <text evidence="18">The sequence shown here is derived from an EMBL/GenBank/DDBJ whole genome shotgun (WGS) entry which is preliminary data.</text>
</comment>
<dbReference type="Gene3D" id="1.10.287.130">
    <property type="match status" value="1"/>
</dbReference>
<evidence type="ECO:0000313" key="18">
    <source>
        <dbReference type="EMBL" id="RYJ59217.1"/>
    </source>
</evidence>
<dbReference type="SMART" id="SM00448">
    <property type="entry name" value="REC"/>
    <property type="match status" value="1"/>
</dbReference>
<dbReference type="PANTHER" id="PTHR43047:SF72">
    <property type="entry name" value="OSMOSENSING HISTIDINE PROTEIN KINASE SLN1"/>
    <property type="match status" value="1"/>
</dbReference>
<dbReference type="CDD" id="cd00082">
    <property type="entry name" value="HisKA"/>
    <property type="match status" value="1"/>
</dbReference>
<accession>A0A482UB84</accession>
<evidence type="ECO:0000256" key="12">
    <source>
        <dbReference type="ARBA" id="ARBA00023012"/>
    </source>
</evidence>
<keyword evidence="14" id="KW-0472">Membrane</keyword>
<keyword evidence="9" id="KW-0418">Kinase</keyword>
<dbReference type="EC" id="2.7.13.3" evidence="3"/>
<keyword evidence="11 14" id="KW-1133">Transmembrane helix</keyword>
<comment type="subcellular location">
    <subcellularLocation>
        <location evidence="2">Cell membrane</location>
        <topology evidence="2">Multi-pass membrane protein</topology>
    </subcellularLocation>
</comment>
<dbReference type="GO" id="GO:0005886">
    <property type="term" value="C:plasma membrane"/>
    <property type="evidence" value="ECO:0007669"/>
    <property type="project" value="UniProtKB-SubCell"/>
</dbReference>
<dbReference type="AlphaFoldDB" id="A0A482UB84"/>
<dbReference type="PANTHER" id="PTHR43047">
    <property type="entry name" value="TWO-COMPONENT HISTIDINE PROTEIN KINASE"/>
    <property type="match status" value="1"/>
</dbReference>
<dbReference type="Gene3D" id="3.30.450.20">
    <property type="entry name" value="PAS domain"/>
    <property type="match status" value="2"/>
</dbReference>
<dbReference type="NCBIfam" id="TIGR00229">
    <property type="entry name" value="sensory_box"/>
    <property type="match status" value="1"/>
</dbReference>
<dbReference type="EMBL" id="RWYU02000012">
    <property type="protein sequence ID" value="RYJ59217.1"/>
    <property type="molecule type" value="Genomic_DNA"/>
</dbReference>
<evidence type="ECO:0000256" key="5">
    <source>
        <dbReference type="ARBA" id="ARBA00022553"/>
    </source>
</evidence>
<evidence type="ECO:0000259" key="17">
    <source>
        <dbReference type="PROSITE" id="PS50113"/>
    </source>
</evidence>
<dbReference type="SUPFAM" id="SSF55874">
    <property type="entry name" value="ATPase domain of HSP90 chaperone/DNA topoisomerase II/histidine kinase"/>
    <property type="match status" value="1"/>
</dbReference>
<feature type="domain" description="Histidine kinase" evidence="15">
    <location>
        <begin position="607"/>
        <end position="824"/>
    </location>
</feature>
<evidence type="ECO:0000259" key="16">
    <source>
        <dbReference type="PROSITE" id="PS50110"/>
    </source>
</evidence>
<evidence type="ECO:0000256" key="10">
    <source>
        <dbReference type="ARBA" id="ARBA00022840"/>
    </source>
</evidence>
<dbReference type="Proteomes" id="UP000282800">
    <property type="component" value="Unassembled WGS sequence"/>
</dbReference>
<dbReference type="RefSeq" id="WP_126190729.1">
    <property type="nucleotide sequence ID" value="NZ_RWYU02000012.1"/>
</dbReference>
<feature type="transmembrane region" description="Helical" evidence="14">
    <location>
        <begin position="12"/>
        <end position="38"/>
    </location>
</feature>
<dbReference type="CDD" id="cd12913">
    <property type="entry name" value="PDC1_MCP_like"/>
    <property type="match status" value="1"/>
</dbReference>
<dbReference type="SMART" id="SM00091">
    <property type="entry name" value="PAS"/>
    <property type="match status" value="1"/>
</dbReference>
<dbReference type="GO" id="GO:0005524">
    <property type="term" value="F:ATP binding"/>
    <property type="evidence" value="ECO:0007669"/>
    <property type="project" value="UniProtKB-KW"/>
</dbReference>
<keyword evidence="10" id="KW-0067">ATP-binding</keyword>
<dbReference type="InterPro" id="IPR035965">
    <property type="entry name" value="PAS-like_dom_sf"/>
</dbReference>
<evidence type="ECO:0000256" key="4">
    <source>
        <dbReference type="ARBA" id="ARBA00022475"/>
    </source>
</evidence>
<comment type="catalytic activity">
    <reaction evidence="1">
        <text>ATP + protein L-histidine = ADP + protein N-phospho-L-histidine.</text>
        <dbReference type="EC" id="2.7.13.3"/>
    </reaction>
</comment>
<dbReference type="CDD" id="cd16922">
    <property type="entry name" value="HATPase_EvgS-ArcB-TorS-like"/>
    <property type="match status" value="1"/>
</dbReference>
<dbReference type="SMART" id="SM00388">
    <property type="entry name" value="HisKA"/>
    <property type="match status" value="1"/>
</dbReference>
<dbReference type="GO" id="GO:0009927">
    <property type="term" value="F:histidine phosphotransfer kinase activity"/>
    <property type="evidence" value="ECO:0007669"/>
    <property type="project" value="TreeGrafter"/>
</dbReference>
<dbReference type="InterPro" id="IPR000700">
    <property type="entry name" value="PAS-assoc_C"/>
</dbReference>
<dbReference type="InterPro" id="IPR011006">
    <property type="entry name" value="CheY-like_superfamily"/>
</dbReference>
<dbReference type="Gene3D" id="3.40.50.2300">
    <property type="match status" value="1"/>
</dbReference>
<dbReference type="SUPFAM" id="SSF47384">
    <property type="entry name" value="Homodimeric domain of signal transducing histidine kinase"/>
    <property type="match status" value="1"/>
</dbReference>
<dbReference type="Gene3D" id="3.30.565.10">
    <property type="entry name" value="Histidine kinase-like ATPase, C-terminal domain"/>
    <property type="match status" value="1"/>
</dbReference>
<feature type="domain" description="PAC" evidence="17">
    <location>
        <begin position="535"/>
        <end position="589"/>
    </location>
</feature>
<evidence type="ECO:0000256" key="6">
    <source>
        <dbReference type="ARBA" id="ARBA00022679"/>
    </source>
</evidence>
<dbReference type="InterPro" id="IPR036890">
    <property type="entry name" value="HATPase_C_sf"/>
</dbReference>
<organism evidence="18 19">
    <name type="scientific">Pseudomonas songnenensis</name>
    <dbReference type="NCBI Taxonomy" id="1176259"/>
    <lineage>
        <taxon>Bacteria</taxon>
        <taxon>Pseudomonadati</taxon>
        <taxon>Pseudomonadota</taxon>
        <taxon>Gammaproteobacteria</taxon>
        <taxon>Pseudomonadales</taxon>
        <taxon>Pseudomonadaceae</taxon>
        <taxon>Pseudomonas</taxon>
    </lineage>
</organism>
<dbReference type="Pfam" id="PF00072">
    <property type="entry name" value="Response_reg"/>
    <property type="match status" value="1"/>
</dbReference>
<name>A0A482UB84_9PSED</name>
<dbReference type="InterPro" id="IPR003594">
    <property type="entry name" value="HATPase_dom"/>
</dbReference>
<dbReference type="Pfam" id="PF02518">
    <property type="entry name" value="HATPase_c"/>
    <property type="match status" value="1"/>
</dbReference>
<evidence type="ECO:0000256" key="2">
    <source>
        <dbReference type="ARBA" id="ARBA00004651"/>
    </source>
</evidence>
<evidence type="ECO:0000256" key="3">
    <source>
        <dbReference type="ARBA" id="ARBA00012438"/>
    </source>
</evidence>
<dbReference type="Pfam" id="PF00512">
    <property type="entry name" value="HisKA"/>
    <property type="match status" value="1"/>
</dbReference>
<dbReference type="SMART" id="SM00387">
    <property type="entry name" value="HATPase_c"/>
    <property type="match status" value="1"/>
</dbReference>
<dbReference type="GO" id="GO:0000155">
    <property type="term" value="F:phosphorelay sensor kinase activity"/>
    <property type="evidence" value="ECO:0007669"/>
    <property type="project" value="InterPro"/>
</dbReference>
<dbReference type="OrthoDB" id="9770795at2"/>
<keyword evidence="5 13" id="KW-0597">Phosphoprotein</keyword>
<evidence type="ECO:0000256" key="13">
    <source>
        <dbReference type="PROSITE-ProRule" id="PRU00169"/>
    </source>
</evidence>
<dbReference type="PROSITE" id="PS50109">
    <property type="entry name" value="HIS_KIN"/>
    <property type="match status" value="1"/>
</dbReference>
<gene>
    <name evidence="18" type="ORF">EJA06_022180</name>
</gene>
<keyword evidence="4" id="KW-1003">Cell membrane</keyword>
<dbReference type="InterPro" id="IPR003661">
    <property type="entry name" value="HisK_dim/P_dom"/>
</dbReference>
<dbReference type="InterPro" id="IPR005467">
    <property type="entry name" value="His_kinase_dom"/>
</dbReference>
<protein>
    <recommendedName>
        <fullName evidence="3">histidine kinase</fullName>
        <ecNumber evidence="3">2.7.13.3</ecNumber>
    </recommendedName>
</protein>
<dbReference type="InterPro" id="IPR001789">
    <property type="entry name" value="Sig_transdc_resp-reg_receiver"/>
</dbReference>
<dbReference type="CDD" id="cd00130">
    <property type="entry name" value="PAS"/>
    <property type="match status" value="1"/>
</dbReference>
<dbReference type="SUPFAM" id="SSF52172">
    <property type="entry name" value="CheY-like"/>
    <property type="match status" value="1"/>
</dbReference>
<dbReference type="InterPro" id="IPR036097">
    <property type="entry name" value="HisK_dim/P_sf"/>
</dbReference>
<dbReference type="InterPro" id="IPR004358">
    <property type="entry name" value="Sig_transdc_His_kin-like_C"/>
</dbReference>